<dbReference type="GO" id="GO:0004803">
    <property type="term" value="F:transposase activity"/>
    <property type="evidence" value="ECO:0007669"/>
    <property type="project" value="InterPro"/>
</dbReference>
<protein>
    <submittedName>
        <fullName evidence="2">Transposase</fullName>
    </submittedName>
</protein>
<name>A0A6J4QD39_9PSEU</name>
<sequence length="120" mass="13508">MLLAVVVHAADTQDRDGAKLVLAALVGRFPRLVKLWADGGYAGALVGWTKDLGGWVLEIVRRSDDVRGFAVLPKRWIVERTFAWLGRSRRLSKDYEGLPETSEAWIRIAMIHLMLKRLAP</sequence>
<accession>A0A6J4QD39</accession>
<dbReference type="InterPro" id="IPR002559">
    <property type="entry name" value="Transposase_11"/>
</dbReference>
<organism evidence="2">
    <name type="scientific">uncultured Pseudonocardia sp</name>
    <dbReference type="NCBI Taxonomy" id="211455"/>
    <lineage>
        <taxon>Bacteria</taxon>
        <taxon>Bacillati</taxon>
        <taxon>Actinomycetota</taxon>
        <taxon>Actinomycetes</taxon>
        <taxon>Pseudonocardiales</taxon>
        <taxon>Pseudonocardiaceae</taxon>
        <taxon>Pseudonocardia</taxon>
        <taxon>environmental samples</taxon>
    </lineage>
</organism>
<evidence type="ECO:0000313" key="2">
    <source>
        <dbReference type="EMBL" id="CAA9438447.1"/>
    </source>
</evidence>
<dbReference type="Pfam" id="PF01609">
    <property type="entry name" value="DDE_Tnp_1"/>
    <property type="match status" value="1"/>
</dbReference>
<reference evidence="2" key="1">
    <citation type="submission" date="2020-02" db="EMBL/GenBank/DDBJ databases">
        <authorList>
            <person name="Meier V. D."/>
        </authorList>
    </citation>
    <scope>NUCLEOTIDE SEQUENCE</scope>
    <source>
        <strain evidence="2">AVDCRST_MAG66</strain>
    </source>
</reference>
<gene>
    <name evidence="2" type="ORF">AVDCRST_MAG66-4051</name>
</gene>
<dbReference type="PANTHER" id="PTHR30007">
    <property type="entry name" value="PHP DOMAIN PROTEIN"/>
    <property type="match status" value="1"/>
</dbReference>
<proteinExistence type="predicted"/>
<dbReference type="AlphaFoldDB" id="A0A6J4QD39"/>
<feature type="domain" description="Transposase IS4-like" evidence="1">
    <location>
        <begin position="2"/>
        <end position="113"/>
    </location>
</feature>
<dbReference type="EMBL" id="CADCUS010000527">
    <property type="protein sequence ID" value="CAA9438447.1"/>
    <property type="molecule type" value="Genomic_DNA"/>
</dbReference>
<dbReference type="GO" id="GO:0006313">
    <property type="term" value="P:DNA transposition"/>
    <property type="evidence" value="ECO:0007669"/>
    <property type="project" value="InterPro"/>
</dbReference>
<evidence type="ECO:0000259" key="1">
    <source>
        <dbReference type="Pfam" id="PF01609"/>
    </source>
</evidence>
<dbReference type="GO" id="GO:0003677">
    <property type="term" value="F:DNA binding"/>
    <property type="evidence" value="ECO:0007669"/>
    <property type="project" value="InterPro"/>
</dbReference>
<dbReference type="PANTHER" id="PTHR30007:SF0">
    <property type="entry name" value="TRANSPOSASE"/>
    <property type="match status" value="1"/>
</dbReference>